<sequence>SAQRLTPPPPGCAFLATPGGVDVAPTAAARGRMRGSEFGEVLSVPCEPERCCQMRWSGCAVQAREWAPVETSKEKYVFLVRHAQSTWNREVDLMKSVRHRNFPEISVKDVLSGVSSAAHIATRE</sequence>
<reference evidence="1 2" key="1">
    <citation type="submission" date="2024-02" db="EMBL/GenBank/DDBJ databases">
        <authorList>
            <person name="Chen Y."/>
            <person name="Shah S."/>
            <person name="Dougan E. K."/>
            <person name="Thang M."/>
            <person name="Chan C."/>
        </authorList>
    </citation>
    <scope>NUCLEOTIDE SEQUENCE [LARGE SCALE GENOMIC DNA]</scope>
</reference>
<dbReference type="Proteomes" id="UP001642484">
    <property type="component" value="Unassembled WGS sequence"/>
</dbReference>
<dbReference type="EMBL" id="CAXAMN010026212">
    <property type="protein sequence ID" value="CAK9101308.1"/>
    <property type="molecule type" value="Genomic_DNA"/>
</dbReference>
<name>A0ABP0RLT5_9DINO</name>
<gene>
    <name evidence="1" type="ORF">CCMP2556_LOCUS47774</name>
</gene>
<comment type="caution">
    <text evidence="1">The sequence shown here is derived from an EMBL/GenBank/DDBJ whole genome shotgun (WGS) entry which is preliminary data.</text>
</comment>
<accession>A0ABP0RLT5</accession>
<proteinExistence type="predicted"/>
<feature type="non-terminal residue" evidence="1">
    <location>
        <position position="124"/>
    </location>
</feature>
<protein>
    <submittedName>
        <fullName evidence="1">Uncharacterized protein</fullName>
    </submittedName>
</protein>
<organism evidence="1 2">
    <name type="scientific">Durusdinium trenchii</name>
    <dbReference type="NCBI Taxonomy" id="1381693"/>
    <lineage>
        <taxon>Eukaryota</taxon>
        <taxon>Sar</taxon>
        <taxon>Alveolata</taxon>
        <taxon>Dinophyceae</taxon>
        <taxon>Suessiales</taxon>
        <taxon>Symbiodiniaceae</taxon>
        <taxon>Durusdinium</taxon>
    </lineage>
</organism>
<feature type="non-terminal residue" evidence="1">
    <location>
        <position position="1"/>
    </location>
</feature>
<evidence type="ECO:0000313" key="1">
    <source>
        <dbReference type="EMBL" id="CAK9101308.1"/>
    </source>
</evidence>
<keyword evidence="2" id="KW-1185">Reference proteome</keyword>
<evidence type="ECO:0000313" key="2">
    <source>
        <dbReference type="Proteomes" id="UP001642484"/>
    </source>
</evidence>